<dbReference type="EMBL" id="CADCWF010000003">
    <property type="protein sequence ID" value="CAA9533532.1"/>
    <property type="molecule type" value="Genomic_DNA"/>
</dbReference>
<evidence type="ECO:0000313" key="1">
    <source>
        <dbReference type="EMBL" id="CAA9533532.1"/>
    </source>
</evidence>
<dbReference type="Gene3D" id="3.40.630.10">
    <property type="entry name" value="Zn peptidases"/>
    <property type="match status" value="1"/>
</dbReference>
<proteinExistence type="predicted"/>
<organism evidence="1">
    <name type="scientific">uncultured Thermomicrobiales bacterium</name>
    <dbReference type="NCBI Taxonomy" id="1645740"/>
    <lineage>
        <taxon>Bacteria</taxon>
        <taxon>Pseudomonadati</taxon>
        <taxon>Thermomicrobiota</taxon>
        <taxon>Thermomicrobia</taxon>
        <taxon>Thermomicrobiales</taxon>
        <taxon>environmental samples</taxon>
    </lineage>
</organism>
<gene>
    <name evidence="1" type="ORF">AVDCRST_MAG59-64</name>
</gene>
<reference evidence="1" key="1">
    <citation type="submission" date="2020-02" db="EMBL/GenBank/DDBJ databases">
        <authorList>
            <person name="Meier V. D."/>
        </authorList>
    </citation>
    <scope>NUCLEOTIDE SEQUENCE</scope>
    <source>
        <strain evidence="1">AVDCRST_MAG59</strain>
    </source>
</reference>
<dbReference type="SUPFAM" id="SSF53187">
    <property type="entry name" value="Zn-dependent exopeptidases"/>
    <property type="match status" value="1"/>
</dbReference>
<dbReference type="AlphaFoldDB" id="A0A6J4TVU5"/>
<evidence type="ECO:0008006" key="2">
    <source>
        <dbReference type="Google" id="ProtNLM"/>
    </source>
</evidence>
<protein>
    <recommendedName>
        <fullName evidence="2">M20/M25/M40 family metallo-hydrolase</fullName>
    </recommendedName>
</protein>
<accession>A0A6J4TVU5</accession>
<name>A0A6J4TVU5_9BACT</name>
<sequence length="405" mass="43219">MIEERVVGDILTALDAHDGLFDLLQEEITTERAYAILAALEASPTPSQTAQWARVPVVEGVLREGGLLADPSVTWVADYAGSGNAVLLLGREPRAKKVWMFAHLDQISYLVDPGEDGSYPLMPFCYHMQKDGARAAIALGPDLGGGGLEVRARGTIRVAGSGVTFEVTEGGPLGPGTRVVYDSDLRWDRATGRLTGYLDDSVACSAILLAAGVLRRFPVELLVGLTDEEEGPPGDANQSFARGGRRLLPWFDPPALAIVSDVHESEAMVRGPGPRNLRPGDGAVFAERSSSGRGTATPPHLYALQQHLATALDRRGVRLRENWGGYVSRSEDINATAATPNIALVGVLCSNRHYALDAPAANLLDVVDLAKVLVAYTLLAHDPSWPLVGQERPAASRPYVLGGRP</sequence>